<dbReference type="Pfam" id="PF07969">
    <property type="entry name" value="Amidohydro_3"/>
    <property type="match status" value="1"/>
</dbReference>
<accession>A0A2A2HP06</accession>
<evidence type="ECO:0000313" key="3">
    <source>
        <dbReference type="Proteomes" id="UP000218164"/>
    </source>
</evidence>
<dbReference type="PANTHER" id="PTHR22642:SF2">
    <property type="entry name" value="PROTEIN LONG AFTER FAR-RED 3"/>
    <property type="match status" value="1"/>
</dbReference>
<dbReference type="InterPro" id="IPR013108">
    <property type="entry name" value="Amidohydro_3"/>
</dbReference>
<dbReference type="RefSeq" id="WP_245860344.1">
    <property type="nucleotide sequence ID" value="NZ_LMVP01000531.1"/>
</dbReference>
<dbReference type="Gene3D" id="2.30.40.10">
    <property type="entry name" value="Urease, subunit C, domain 1"/>
    <property type="match status" value="1"/>
</dbReference>
<dbReference type="InterPro" id="IPR011059">
    <property type="entry name" value="Metal-dep_hydrolase_composite"/>
</dbReference>
<dbReference type="Gene3D" id="3.20.20.140">
    <property type="entry name" value="Metal-dependent hydrolases"/>
    <property type="match status" value="1"/>
</dbReference>
<proteinExistence type="predicted"/>
<dbReference type="GO" id="GO:0016810">
    <property type="term" value="F:hydrolase activity, acting on carbon-nitrogen (but not peptide) bonds"/>
    <property type="evidence" value="ECO:0007669"/>
    <property type="project" value="InterPro"/>
</dbReference>
<dbReference type="PANTHER" id="PTHR22642">
    <property type="entry name" value="IMIDAZOLONEPROPIONASE"/>
    <property type="match status" value="1"/>
</dbReference>
<reference evidence="2 3" key="1">
    <citation type="journal article" date="2017" name="BMC Genomics">
        <title>Genomic analysis of methanogenic archaea reveals a shift towards energy conservation.</title>
        <authorList>
            <person name="Gilmore S.P."/>
            <person name="Henske J.K."/>
            <person name="Sexton J.A."/>
            <person name="Solomon K.V."/>
            <person name="Seppala S."/>
            <person name="Yoo J.I."/>
            <person name="Huyett L.M."/>
            <person name="Pressman A."/>
            <person name="Cogan J.Z."/>
            <person name="Kivenson V."/>
            <person name="Peng X."/>
            <person name="Tan Y."/>
            <person name="Valentine D.L."/>
            <person name="O'Malley M.A."/>
        </authorList>
    </citation>
    <scope>NUCLEOTIDE SEQUENCE [LARGE SCALE GENOMIC DNA]</scope>
    <source>
        <strain evidence="2 3">MC-15</strain>
    </source>
</reference>
<sequence length="123" mass="13627">MIVFTGGQILTMDSEQKYVEAVVIKEGHIVAVGDRSLLKAYPDAKIHSLKDRVLLPAFIDSHNHLSSLGCFFPTWANLIGLTEKESALEKIRMQARKKSGKGWITGHNPCNTTSGLKSLDIEY</sequence>
<dbReference type="Proteomes" id="UP000218164">
    <property type="component" value="Unassembled WGS sequence"/>
</dbReference>
<dbReference type="AlphaFoldDB" id="A0A2A2HP06"/>
<gene>
    <name evidence="2" type="ORF">ASJ81_11415</name>
</gene>
<dbReference type="EMBL" id="LMVP01000531">
    <property type="protein sequence ID" value="PAV11080.1"/>
    <property type="molecule type" value="Genomic_DNA"/>
</dbReference>
<feature type="domain" description="Amidohydrolase 3" evidence="1">
    <location>
        <begin position="49"/>
        <end position="107"/>
    </location>
</feature>
<dbReference type="SUPFAM" id="SSF51338">
    <property type="entry name" value="Composite domain of metallo-dependent hydrolases"/>
    <property type="match status" value="1"/>
</dbReference>
<evidence type="ECO:0000259" key="1">
    <source>
        <dbReference type="Pfam" id="PF07969"/>
    </source>
</evidence>
<keyword evidence="3" id="KW-1185">Reference proteome</keyword>
<organism evidence="2 3">
    <name type="scientific">Methanosarcina spelaei</name>
    <dbReference type="NCBI Taxonomy" id="1036679"/>
    <lineage>
        <taxon>Archaea</taxon>
        <taxon>Methanobacteriati</taxon>
        <taxon>Methanobacteriota</taxon>
        <taxon>Stenosarchaea group</taxon>
        <taxon>Methanomicrobia</taxon>
        <taxon>Methanosarcinales</taxon>
        <taxon>Methanosarcinaceae</taxon>
        <taxon>Methanosarcina</taxon>
    </lineage>
</organism>
<dbReference type="Gene3D" id="3.10.310.70">
    <property type="match status" value="1"/>
</dbReference>
<protein>
    <recommendedName>
        <fullName evidence="1">Amidohydrolase 3 domain-containing protein</fullName>
    </recommendedName>
</protein>
<evidence type="ECO:0000313" key="2">
    <source>
        <dbReference type="EMBL" id="PAV11080.1"/>
    </source>
</evidence>
<comment type="caution">
    <text evidence="2">The sequence shown here is derived from an EMBL/GenBank/DDBJ whole genome shotgun (WGS) entry which is preliminary data.</text>
</comment>
<name>A0A2A2HP06_9EURY</name>